<dbReference type="eggNOG" id="COG1309">
    <property type="taxonomic scope" value="Bacteria"/>
</dbReference>
<dbReference type="Proteomes" id="UP000030832">
    <property type="component" value="Unassembled WGS sequence"/>
</dbReference>
<keyword evidence="2" id="KW-0804">Transcription</keyword>
<protein>
    <submittedName>
        <fullName evidence="4">TetR family transcriptional regulator</fullName>
    </submittedName>
</protein>
<keyword evidence="1" id="KW-0805">Transcription regulation</keyword>
<comment type="caution">
    <text evidence="4">The sequence shown here is derived from an EMBL/GenBank/DDBJ whole genome shotgun (WGS) entry which is preliminary data.</text>
</comment>
<dbReference type="SUPFAM" id="SSF46689">
    <property type="entry name" value="Homeodomain-like"/>
    <property type="match status" value="1"/>
</dbReference>
<sequence>MCPRIGLNLYTILQAATEVADEDGLESLTITTLANKLTIKPPSLYNHVKGLQDLKNKLALYGMQQLYKELNLATEGIAHGEKAIKKLAISYINFARNHPGLYEATLAAPDLSNIELQTEANKIVELTLECLSSYHFEHGQALHIVRGLRSVIHGFASLEQKGGFGLPFDINISLELLIDTYLAGIRSLANTK</sequence>
<dbReference type="InterPro" id="IPR036271">
    <property type="entry name" value="Tet_transcr_reg_TetR-rel_C_sf"/>
</dbReference>
<dbReference type="EMBL" id="JRJU01000061">
    <property type="protein sequence ID" value="KHF37924.1"/>
    <property type="molecule type" value="Genomic_DNA"/>
</dbReference>
<evidence type="ECO:0000256" key="1">
    <source>
        <dbReference type="ARBA" id="ARBA00023015"/>
    </source>
</evidence>
<dbReference type="AlphaFoldDB" id="A0A0B0ID20"/>
<organism evidence="4 5">
    <name type="scientific">Halalkalibacter okhensis</name>
    <dbReference type="NCBI Taxonomy" id="333138"/>
    <lineage>
        <taxon>Bacteria</taxon>
        <taxon>Bacillati</taxon>
        <taxon>Bacillota</taxon>
        <taxon>Bacilli</taxon>
        <taxon>Bacillales</taxon>
        <taxon>Bacillaceae</taxon>
        <taxon>Halalkalibacter</taxon>
    </lineage>
</organism>
<keyword evidence="5" id="KW-1185">Reference proteome</keyword>
<dbReference type="Gene3D" id="1.10.10.60">
    <property type="entry name" value="Homeodomain-like"/>
    <property type="match status" value="1"/>
</dbReference>
<evidence type="ECO:0000259" key="3">
    <source>
        <dbReference type="Pfam" id="PF13305"/>
    </source>
</evidence>
<dbReference type="STRING" id="333138.LQ50_24440"/>
<proteinExistence type="predicted"/>
<evidence type="ECO:0000256" key="2">
    <source>
        <dbReference type="ARBA" id="ARBA00023163"/>
    </source>
</evidence>
<dbReference type="Gene3D" id="1.10.357.10">
    <property type="entry name" value="Tetracycline Repressor, domain 2"/>
    <property type="match status" value="1"/>
</dbReference>
<evidence type="ECO:0000313" key="4">
    <source>
        <dbReference type="EMBL" id="KHF37924.1"/>
    </source>
</evidence>
<name>A0A0B0ID20_9BACI</name>
<dbReference type="InterPro" id="IPR009057">
    <property type="entry name" value="Homeodomain-like_sf"/>
</dbReference>
<accession>A0A0B0ID20</accession>
<dbReference type="InterPro" id="IPR025996">
    <property type="entry name" value="MT1864/Rv1816-like_C"/>
</dbReference>
<dbReference type="OrthoDB" id="71867at2"/>
<reference evidence="4 5" key="1">
    <citation type="submission" date="2014-09" db="EMBL/GenBank/DDBJ databases">
        <title>Genome sequencing and annotation of Bacillus Okhensis strain Kh10-101T.</title>
        <authorList>
            <person name="Prakash J.S."/>
        </authorList>
    </citation>
    <scope>NUCLEOTIDE SEQUENCE [LARGE SCALE GENOMIC DNA]</scope>
    <source>
        <strain evidence="5">Kh10-101T</strain>
    </source>
</reference>
<dbReference type="RefSeq" id="WP_034633955.1">
    <property type="nucleotide sequence ID" value="NZ_JRJU01000061.1"/>
</dbReference>
<dbReference type="SUPFAM" id="SSF48498">
    <property type="entry name" value="Tetracyclin repressor-like, C-terminal domain"/>
    <property type="match status" value="1"/>
</dbReference>
<feature type="domain" description="HTH-type transcriptional regulator MT1864/Rv1816-like C-terminal" evidence="3">
    <location>
        <begin position="86"/>
        <end position="180"/>
    </location>
</feature>
<evidence type="ECO:0000313" key="5">
    <source>
        <dbReference type="Proteomes" id="UP000030832"/>
    </source>
</evidence>
<dbReference type="Pfam" id="PF13305">
    <property type="entry name" value="TetR_C_33"/>
    <property type="match status" value="1"/>
</dbReference>
<gene>
    <name evidence="4" type="ORF">LQ50_24440</name>
</gene>